<organism evidence="2">
    <name type="scientific">marine sediment metagenome</name>
    <dbReference type="NCBI Taxonomy" id="412755"/>
    <lineage>
        <taxon>unclassified sequences</taxon>
        <taxon>metagenomes</taxon>
        <taxon>ecological metagenomes</taxon>
    </lineage>
</organism>
<dbReference type="InterPro" id="IPR002716">
    <property type="entry name" value="PIN_dom"/>
</dbReference>
<evidence type="ECO:0000313" key="2">
    <source>
        <dbReference type="EMBL" id="GAF89149.1"/>
    </source>
</evidence>
<dbReference type="Pfam" id="PF01850">
    <property type="entry name" value="PIN"/>
    <property type="match status" value="1"/>
</dbReference>
<dbReference type="EMBL" id="BARS01014017">
    <property type="protein sequence ID" value="GAF89149.1"/>
    <property type="molecule type" value="Genomic_DNA"/>
</dbReference>
<proteinExistence type="predicted"/>
<protein>
    <recommendedName>
        <fullName evidence="1">PIN domain-containing protein</fullName>
    </recommendedName>
</protein>
<accession>X0T7G4</accession>
<reference evidence="2" key="1">
    <citation type="journal article" date="2014" name="Front. Microbiol.">
        <title>High frequency of phylogenetically diverse reductive dehalogenase-homologous genes in deep subseafloor sedimentary metagenomes.</title>
        <authorList>
            <person name="Kawai M."/>
            <person name="Futagami T."/>
            <person name="Toyoda A."/>
            <person name="Takaki Y."/>
            <person name="Nishi S."/>
            <person name="Hori S."/>
            <person name="Arai W."/>
            <person name="Tsubouchi T."/>
            <person name="Morono Y."/>
            <person name="Uchiyama I."/>
            <person name="Ito T."/>
            <person name="Fujiyama A."/>
            <person name="Inagaki F."/>
            <person name="Takami H."/>
        </authorList>
    </citation>
    <scope>NUCLEOTIDE SEQUENCE</scope>
    <source>
        <strain evidence="2">Expedition CK06-06</strain>
    </source>
</reference>
<dbReference type="AlphaFoldDB" id="X0T7G4"/>
<dbReference type="InterPro" id="IPR029060">
    <property type="entry name" value="PIN-like_dom_sf"/>
</dbReference>
<sequence>TVKKLGKHRAIPEKIASFNLEIVPPDMDAIIRSQEMKRRFGLLSNDSLTLQIMQDMGIKNLASNDADFEMVAFIKLYKPSVSVESSEQ</sequence>
<dbReference type="Gene3D" id="3.40.50.1010">
    <property type="entry name" value="5'-nuclease"/>
    <property type="match status" value="1"/>
</dbReference>
<evidence type="ECO:0000259" key="1">
    <source>
        <dbReference type="Pfam" id="PF01850"/>
    </source>
</evidence>
<comment type="caution">
    <text evidence="2">The sequence shown here is derived from an EMBL/GenBank/DDBJ whole genome shotgun (WGS) entry which is preliminary data.</text>
</comment>
<feature type="non-terminal residue" evidence="2">
    <location>
        <position position="1"/>
    </location>
</feature>
<gene>
    <name evidence="2" type="ORF">S01H1_23942</name>
</gene>
<dbReference type="SUPFAM" id="SSF88723">
    <property type="entry name" value="PIN domain-like"/>
    <property type="match status" value="1"/>
</dbReference>
<name>X0T7G4_9ZZZZ</name>
<feature type="domain" description="PIN" evidence="1">
    <location>
        <begin position="15"/>
        <end position="73"/>
    </location>
</feature>